<reference evidence="3 4" key="1">
    <citation type="journal article" date="2016" name="Genome Announc.">
        <title>Draft Genome Sequence of Planomonospora sphaerica JCM9374, a Rare Actinomycete.</title>
        <authorList>
            <person name="Dohra H."/>
            <person name="Suzuki T."/>
            <person name="Inoue Y."/>
            <person name="Kodani S."/>
        </authorList>
    </citation>
    <scope>NUCLEOTIDE SEQUENCE [LARGE SCALE GENOMIC DNA]</scope>
    <source>
        <strain evidence="3 4">JCM 9374</strain>
    </source>
</reference>
<evidence type="ECO:0000256" key="2">
    <source>
        <dbReference type="SAM" id="Phobius"/>
    </source>
</evidence>
<evidence type="ECO:0000313" key="3">
    <source>
        <dbReference type="EMBL" id="GAT65974.1"/>
    </source>
</evidence>
<evidence type="ECO:0000313" key="4">
    <source>
        <dbReference type="Proteomes" id="UP000077701"/>
    </source>
</evidence>
<feature type="transmembrane region" description="Helical" evidence="2">
    <location>
        <begin position="244"/>
        <end position="267"/>
    </location>
</feature>
<keyword evidence="2" id="KW-0472">Membrane</keyword>
<feature type="region of interest" description="Disordered" evidence="1">
    <location>
        <begin position="352"/>
        <end position="385"/>
    </location>
</feature>
<name>A0A171C221_9ACTN</name>
<dbReference type="STRING" id="161355.PS9374_01618"/>
<sequence length="385" mass="40570">MDMPLNTTLTRTETRWARWAAPAAGAWSLGYGALGLWWSRGGPGFPFGEGDVPDARAESLLGSATAAGTAPVIAVLGAAGALLALLLALVRPRGALRAAVLAPAWAAAFTLAALVPDGRVLLALAYAPIALIGAPWGWPDVDYFEVALPWPVLNMLVCLAGGVLWGAAALAFQRRTRGACEGCGRVEGRAARWASPASAERWGRRAAYVAFAVPLSYAAVRWAWALGVPLLISEREVEELHRSGLVWGGAALATMAVLGGILSLGLTQRWGEIWPRWVVGLAGRRVPPAFPVGFASLVTAVLASAGAMMVRITDWGDPAAWLVNPMAYWPLWAVALGVATLGYHLRRRGGCRRCGSPRETVPARETRPPAGSGDVGRDGGRVPER</sequence>
<dbReference type="AlphaFoldDB" id="A0A171C221"/>
<dbReference type="Proteomes" id="UP000077701">
    <property type="component" value="Unassembled WGS sequence"/>
</dbReference>
<feature type="transmembrane region" description="Helical" evidence="2">
    <location>
        <begin position="288"/>
        <end position="307"/>
    </location>
</feature>
<dbReference type="RefSeq" id="WP_068895779.1">
    <property type="nucleotide sequence ID" value="NZ_BDCX01000003.1"/>
</dbReference>
<accession>A0A171C221</accession>
<keyword evidence="2" id="KW-1133">Transmembrane helix</keyword>
<feature type="transmembrane region" description="Helical" evidence="2">
    <location>
        <begin position="20"/>
        <end position="39"/>
    </location>
</feature>
<feature type="compositionally biased region" description="Basic and acidic residues" evidence="1">
    <location>
        <begin position="375"/>
        <end position="385"/>
    </location>
</feature>
<keyword evidence="4" id="KW-1185">Reference proteome</keyword>
<protein>
    <submittedName>
        <fullName evidence="3">Regulatory protein LuxR</fullName>
    </submittedName>
</protein>
<feature type="transmembrane region" description="Helical" evidence="2">
    <location>
        <begin position="206"/>
        <end position="224"/>
    </location>
</feature>
<feature type="transmembrane region" description="Helical" evidence="2">
    <location>
        <begin position="60"/>
        <end position="89"/>
    </location>
</feature>
<comment type="caution">
    <text evidence="3">The sequence shown here is derived from an EMBL/GenBank/DDBJ whole genome shotgun (WGS) entry which is preliminary data.</text>
</comment>
<keyword evidence="2" id="KW-0812">Transmembrane</keyword>
<organism evidence="3 4">
    <name type="scientific">Planomonospora sphaerica</name>
    <dbReference type="NCBI Taxonomy" id="161355"/>
    <lineage>
        <taxon>Bacteria</taxon>
        <taxon>Bacillati</taxon>
        <taxon>Actinomycetota</taxon>
        <taxon>Actinomycetes</taxon>
        <taxon>Streptosporangiales</taxon>
        <taxon>Streptosporangiaceae</taxon>
        <taxon>Planomonospora</taxon>
    </lineage>
</organism>
<evidence type="ECO:0000256" key="1">
    <source>
        <dbReference type="SAM" id="MobiDB-lite"/>
    </source>
</evidence>
<reference evidence="4" key="2">
    <citation type="submission" date="2016-04" db="EMBL/GenBank/DDBJ databases">
        <title>Planomonospora sphaerica JCM9374 whole genome shotgun sequence.</title>
        <authorList>
            <person name="Suzuki T."/>
            <person name="Dohra H."/>
            <person name="Kodani S."/>
        </authorList>
    </citation>
    <scope>NUCLEOTIDE SEQUENCE [LARGE SCALE GENOMIC DNA]</scope>
    <source>
        <strain evidence="4">JCM 9374</strain>
    </source>
</reference>
<dbReference type="EMBL" id="BDCX01000003">
    <property type="protein sequence ID" value="GAT65974.1"/>
    <property type="molecule type" value="Genomic_DNA"/>
</dbReference>
<gene>
    <name evidence="3" type="ORF">PS9374_01618</name>
</gene>
<feature type="transmembrane region" description="Helical" evidence="2">
    <location>
        <begin position="327"/>
        <end position="345"/>
    </location>
</feature>
<feature type="transmembrane region" description="Helical" evidence="2">
    <location>
        <begin position="95"/>
        <end position="115"/>
    </location>
</feature>
<proteinExistence type="predicted"/>
<feature type="transmembrane region" description="Helical" evidence="2">
    <location>
        <begin position="150"/>
        <end position="172"/>
    </location>
</feature>